<dbReference type="PROSITE" id="PS50801">
    <property type="entry name" value="STAS"/>
    <property type="match status" value="1"/>
</dbReference>
<dbReference type="InterPro" id="IPR002645">
    <property type="entry name" value="STAS_dom"/>
</dbReference>
<accession>A0A2N9X8C7</accession>
<dbReference type="AlphaFoldDB" id="A0A2N9X8C7"/>
<evidence type="ECO:0000313" key="4">
    <source>
        <dbReference type="Proteomes" id="UP000230202"/>
    </source>
</evidence>
<feature type="transmembrane region" description="Helical" evidence="1">
    <location>
        <begin position="69"/>
        <end position="89"/>
    </location>
</feature>
<proteinExistence type="predicted"/>
<keyword evidence="1" id="KW-1133">Transmembrane helix</keyword>
<evidence type="ECO:0000256" key="1">
    <source>
        <dbReference type="SAM" id="Phobius"/>
    </source>
</evidence>
<sequence>MQTTVQGKTLMIHDKVTMSTVVENDYKQFSDCIRSGEIEKVDVSGVTEADSACVALLVAAKRLAHRQKFMLHIAGVPAGLITLMALYGVEESLQ</sequence>
<evidence type="ECO:0000313" key="3">
    <source>
        <dbReference type="EMBL" id="PIT40615.1"/>
    </source>
</evidence>
<keyword evidence="1" id="KW-0812">Transmembrane</keyword>
<dbReference type="Pfam" id="PF13466">
    <property type="entry name" value="STAS_2"/>
    <property type="match status" value="1"/>
</dbReference>
<dbReference type="Gene3D" id="3.30.750.24">
    <property type="entry name" value="STAS domain"/>
    <property type="match status" value="1"/>
</dbReference>
<protein>
    <recommendedName>
        <fullName evidence="2">STAS domain-containing protein</fullName>
    </recommendedName>
</protein>
<keyword evidence="1" id="KW-0472">Membrane</keyword>
<dbReference type="RefSeq" id="WP_100151727.1">
    <property type="nucleotide sequence ID" value="NZ_MEIL01000019.1"/>
</dbReference>
<dbReference type="Proteomes" id="UP000230202">
    <property type="component" value="Unassembled WGS sequence"/>
</dbReference>
<keyword evidence="4" id="KW-1185">Reference proteome</keyword>
<dbReference type="EMBL" id="MEIL01000019">
    <property type="protein sequence ID" value="PIT40615.1"/>
    <property type="molecule type" value="Genomic_DNA"/>
</dbReference>
<dbReference type="InterPro" id="IPR036513">
    <property type="entry name" value="STAS_dom_sf"/>
</dbReference>
<dbReference type="SUPFAM" id="SSF52091">
    <property type="entry name" value="SpoIIaa-like"/>
    <property type="match status" value="1"/>
</dbReference>
<dbReference type="InterPro" id="IPR058548">
    <property type="entry name" value="MlaB-like_STAS"/>
</dbReference>
<evidence type="ECO:0000259" key="2">
    <source>
        <dbReference type="PROSITE" id="PS50801"/>
    </source>
</evidence>
<comment type="caution">
    <text evidence="3">The sequence shown here is derived from an EMBL/GenBank/DDBJ whole genome shotgun (WGS) entry which is preliminary data.</text>
</comment>
<organism evidence="3 4">
    <name type="scientific">Snodgrassella alvi</name>
    <dbReference type="NCBI Taxonomy" id="1196083"/>
    <lineage>
        <taxon>Bacteria</taxon>
        <taxon>Pseudomonadati</taxon>
        <taxon>Pseudomonadota</taxon>
        <taxon>Betaproteobacteria</taxon>
        <taxon>Neisseriales</taxon>
        <taxon>Neisseriaceae</taxon>
        <taxon>Snodgrassella</taxon>
    </lineage>
</organism>
<reference evidence="3" key="1">
    <citation type="journal article" date="2017" name="MBio">
        <title>Type VI secretion-mediated competition in the bee gut microbiome.</title>
        <authorList>
            <person name="Steele M.I."/>
            <person name="Kwong W.K."/>
            <person name="Powell J.E."/>
            <person name="Whiteley M."/>
            <person name="Moran N.A."/>
        </authorList>
    </citation>
    <scope>NUCLEOTIDE SEQUENCE [LARGE SCALE GENOMIC DNA]</scope>
    <source>
        <strain evidence="3">WkB273</strain>
    </source>
</reference>
<feature type="domain" description="STAS" evidence="2">
    <location>
        <begin position="41"/>
        <end position="94"/>
    </location>
</feature>
<gene>
    <name evidence="3" type="ORF">BHC54_02955</name>
</gene>
<name>A0A2N9X8C7_9NEIS</name>